<feature type="region of interest" description="Disordered" evidence="10">
    <location>
        <begin position="333"/>
        <end position="362"/>
    </location>
</feature>
<dbReference type="PROSITE" id="PS50262">
    <property type="entry name" value="G_PROTEIN_RECEP_F1_2"/>
    <property type="match status" value="1"/>
</dbReference>
<dbReference type="EMBL" id="PZQS01000010">
    <property type="protein sequence ID" value="PVD22876.1"/>
    <property type="molecule type" value="Genomic_DNA"/>
</dbReference>
<dbReference type="PANTHER" id="PTHR24247">
    <property type="entry name" value="5-HYDROXYTRYPTAMINE RECEPTOR"/>
    <property type="match status" value="1"/>
</dbReference>
<evidence type="ECO:0000313" key="13">
    <source>
        <dbReference type="EMBL" id="PVD22876.1"/>
    </source>
</evidence>
<evidence type="ECO:0000256" key="9">
    <source>
        <dbReference type="RuleBase" id="RU000688"/>
    </source>
</evidence>
<dbReference type="GO" id="GO:0016907">
    <property type="term" value="F:G protein-coupled acetylcholine receptor activity"/>
    <property type="evidence" value="ECO:0007669"/>
    <property type="project" value="TreeGrafter"/>
</dbReference>
<dbReference type="GO" id="GO:0030425">
    <property type="term" value="C:dendrite"/>
    <property type="evidence" value="ECO:0007669"/>
    <property type="project" value="TreeGrafter"/>
</dbReference>
<sequence>MHVLLQTYSISPASSPDYYDTHAQSVGSMSGDMASSSDNSSTETPVDSNEAPLSYSATVVVGLMASVLSLLITVGNSFTLIVFALRKSLRKFGDFFIINLAREENRTSAPCVDCRPGYRRDVNPSLHPYLLTGTWQAGFSYCKFWLLWDYVTPAASTFCICVISIDRYLLVVHPLLYRRIQSTRLLVIMLAIPWGGVFLIFGPSILLWELTFGPKIAPGVCHVPFSDYLPFLLFTSFVEFIIPFTVVAMTNVMLFLRIRTRMRTKVSDHFTPSPTHKSTAEVRDQDRSEQKATRVAVFTTQTASHLSPWKASTDKVSQEGSTTNNVVNLGLEVEDHTNTSMDDTGDVGEATTKQSSRSHSED</sequence>
<dbReference type="GO" id="GO:0004993">
    <property type="term" value="F:G protein-coupled serotonin receptor activity"/>
    <property type="evidence" value="ECO:0007669"/>
    <property type="project" value="TreeGrafter"/>
</dbReference>
<dbReference type="AlphaFoldDB" id="A0A2T7NNZ8"/>
<protein>
    <recommendedName>
        <fullName evidence="12">G-protein coupled receptors family 1 profile domain-containing protein</fullName>
    </recommendedName>
</protein>
<feature type="transmembrane region" description="Helical" evidence="11">
    <location>
        <begin position="55"/>
        <end position="85"/>
    </location>
</feature>
<dbReference type="GO" id="GO:0005886">
    <property type="term" value="C:plasma membrane"/>
    <property type="evidence" value="ECO:0007669"/>
    <property type="project" value="UniProtKB-SubCell"/>
</dbReference>
<evidence type="ECO:0000256" key="10">
    <source>
        <dbReference type="SAM" id="MobiDB-lite"/>
    </source>
</evidence>
<proteinExistence type="inferred from homology"/>
<evidence type="ECO:0000259" key="12">
    <source>
        <dbReference type="PROSITE" id="PS50262"/>
    </source>
</evidence>
<dbReference type="SUPFAM" id="SSF81321">
    <property type="entry name" value="Family A G protein-coupled receptor-like"/>
    <property type="match status" value="1"/>
</dbReference>
<evidence type="ECO:0000256" key="6">
    <source>
        <dbReference type="ARBA" id="ARBA00023136"/>
    </source>
</evidence>
<dbReference type="Gene3D" id="1.20.1070.10">
    <property type="entry name" value="Rhodopsin 7-helix transmembrane proteins"/>
    <property type="match status" value="1"/>
</dbReference>
<keyword evidence="2" id="KW-1003">Cell membrane</keyword>
<name>A0A2T7NNZ8_POMCA</name>
<keyword evidence="5 9" id="KW-0297">G-protein coupled receptor</keyword>
<gene>
    <name evidence="13" type="ORF">C0Q70_16135</name>
</gene>
<dbReference type="Pfam" id="PF00001">
    <property type="entry name" value="7tm_1"/>
    <property type="match status" value="1"/>
</dbReference>
<comment type="subcellular location">
    <subcellularLocation>
        <location evidence="1">Cell membrane</location>
        <topology evidence="1">Multi-pass membrane protein</topology>
    </subcellularLocation>
</comment>
<evidence type="ECO:0000256" key="4">
    <source>
        <dbReference type="ARBA" id="ARBA00022989"/>
    </source>
</evidence>
<evidence type="ECO:0000313" key="14">
    <source>
        <dbReference type="Proteomes" id="UP000245119"/>
    </source>
</evidence>
<dbReference type="PROSITE" id="PS00237">
    <property type="entry name" value="G_PROTEIN_RECEP_F1_1"/>
    <property type="match status" value="1"/>
</dbReference>
<accession>A0A2T7NNZ8</accession>
<feature type="transmembrane region" description="Helical" evidence="11">
    <location>
        <begin position="228"/>
        <end position="256"/>
    </location>
</feature>
<keyword evidence="14" id="KW-1185">Reference proteome</keyword>
<feature type="transmembrane region" description="Helical" evidence="11">
    <location>
        <begin position="185"/>
        <end position="208"/>
    </location>
</feature>
<dbReference type="GO" id="GO:0045202">
    <property type="term" value="C:synapse"/>
    <property type="evidence" value="ECO:0007669"/>
    <property type="project" value="TreeGrafter"/>
</dbReference>
<evidence type="ECO:0000256" key="2">
    <source>
        <dbReference type="ARBA" id="ARBA00022475"/>
    </source>
</evidence>
<evidence type="ECO:0000256" key="8">
    <source>
        <dbReference type="ARBA" id="ARBA00023224"/>
    </source>
</evidence>
<feature type="region of interest" description="Disordered" evidence="10">
    <location>
        <begin position="29"/>
        <end position="50"/>
    </location>
</feature>
<dbReference type="PANTHER" id="PTHR24247:SF195">
    <property type="entry name" value="G-PROTEIN COUPLED RECEPTORS FAMILY 1 PROFILE DOMAIN-CONTAINING PROTEIN"/>
    <property type="match status" value="1"/>
</dbReference>
<evidence type="ECO:0000256" key="5">
    <source>
        <dbReference type="ARBA" id="ARBA00023040"/>
    </source>
</evidence>
<evidence type="ECO:0000256" key="3">
    <source>
        <dbReference type="ARBA" id="ARBA00022692"/>
    </source>
</evidence>
<comment type="caution">
    <text evidence="13">The sequence shown here is derived from an EMBL/GenBank/DDBJ whole genome shotgun (WGS) entry which is preliminary data.</text>
</comment>
<reference evidence="13 14" key="1">
    <citation type="submission" date="2018-04" db="EMBL/GenBank/DDBJ databases">
        <title>The genome of golden apple snail Pomacea canaliculata provides insight into stress tolerance and invasive adaptation.</title>
        <authorList>
            <person name="Liu C."/>
            <person name="Liu B."/>
            <person name="Ren Y."/>
            <person name="Zhang Y."/>
            <person name="Wang H."/>
            <person name="Li S."/>
            <person name="Jiang F."/>
            <person name="Yin L."/>
            <person name="Zhang G."/>
            <person name="Qian W."/>
            <person name="Fan W."/>
        </authorList>
    </citation>
    <scope>NUCLEOTIDE SEQUENCE [LARGE SCALE GENOMIC DNA]</scope>
    <source>
        <strain evidence="13">SZHN2017</strain>
        <tissue evidence="13">Muscle</tissue>
    </source>
</reference>
<keyword evidence="6 11" id="KW-0472">Membrane</keyword>
<evidence type="ECO:0000256" key="1">
    <source>
        <dbReference type="ARBA" id="ARBA00004651"/>
    </source>
</evidence>
<dbReference type="Proteomes" id="UP000245119">
    <property type="component" value="Linkage Group LG10"/>
</dbReference>
<dbReference type="GO" id="GO:0007187">
    <property type="term" value="P:G protein-coupled receptor signaling pathway, coupled to cyclic nucleotide second messenger"/>
    <property type="evidence" value="ECO:0007669"/>
    <property type="project" value="TreeGrafter"/>
</dbReference>
<dbReference type="STRING" id="400727.A0A2T7NNZ8"/>
<feature type="region of interest" description="Disordered" evidence="10">
    <location>
        <begin position="267"/>
        <end position="293"/>
    </location>
</feature>
<keyword evidence="8 9" id="KW-0807">Transducer</keyword>
<evidence type="ECO:0000256" key="7">
    <source>
        <dbReference type="ARBA" id="ARBA00023170"/>
    </source>
</evidence>
<comment type="similarity">
    <text evidence="9">Belongs to the G-protein coupled receptor 1 family.</text>
</comment>
<dbReference type="GO" id="GO:0007197">
    <property type="term" value="P:adenylate cyclase-inhibiting G protein-coupled acetylcholine receptor signaling pathway"/>
    <property type="evidence" value="ECO:0007669"/>
    <property type="project" value="TreeGrafter"/>
</dbReference>
<keyword evidence="7 9" id="KW-0675">Receptor</keyword>
<dbReference type="PRINTS" id="PR00237">
    <property type="entry name" value="GPCRRHODOPSN"/>
</dbReference>
<keyword evidence="3 9" id="KW-0812">Transmembrane</keyword>
<organism evidence="13 14">
    <name type="scientific">Pomacea canaliculata</name>
    <name type="common">Golden apple snail</name>
    <dbReference type="NCBI Taxonomy" id="400727"/>
    <lineage>
        <taxon>Eukaryota</taxon>
        <taxon>Metazoa</taxon>
        <taxon>Spiralia</taxon>
        <taxon>Lophotrochozoa</taxon>
        <taxon>Mollusca</taxon>
        <taxon>Gastropoda</taxon>
        <taxon>Caenogastropoda</taxon>
        <taxon>Architaenioglossa</taxon>
        <taxon>Ampullarioidea</taxon>
        <taxon>Ampullariidae</taxon>
        <taxon>Pomacea</taxon>
    </lineage>
</organism>
<keyword evidence="4 11" id="KW-1133">Transmembrane helix</keyword>
<feature type="domain" description="G-protein coupled receptors family 1 profile" evidence="12">
    <location>
        <begin position="75"/>
        <end position="297"/>
    </location>
</feature>
<evidence type="ECO:0000256" key="11">
    <source>
        <dbReference type="SAM" id="Phobius"/>
    </source>
</evidence>
<feature type="compositionally biased region" description="Basic and acidic residues" evidence="10">
    <location>
        <begin position="278"/>
        <end position="292"/>
    </location>
</feature>
<feature type="compositionally biased region" description="Low complexity" evidence="10">
    <location>
        <begin position="29"/>
        <end position="41"/>
    </location>
</feature>
<dbReference type="InterPro" id="IPR000276">
    <property type="entry name" value="GPCR_Rhodpsn"/>
</dbReference>
<dbReference type="InterPro" id="IPR017452">
    <property type="entry name" value="GPCR_Rhodpsn_7TM"/>
</dbReference>
<feature type="compositionally biased region" description="Polar residues" evidence="10">
    <location>
        <begin position="351"/>
        <end position="362"/>
    </location>
</feature>
<dbReference type="OrthoDB" id="10071887at2759"/>